<dbReference type="InParanoid" id="F5Y833"/>
<organism evidence="1 2">
    <name type="scientific">Leadbettera azotonutricia (strain ATCC BAA-888 / DSM 13862 / ZAS-9)</name>
    <name type="common">Treponema azotonutricium</name>
    <dbReference type="NCBI Taxonomy" id="545695"/>
    <lineage>
        <taxon>Bacteria</taxon>
        <taxon>Pseudomonadati</taxon>
        <taxon>Spirochaetota</taxon>
        <taxon>Spirochaetia</taxon>
        <taxon>Spirochaetales</taxon>
        <taxon>Breznakiellaceae</taxon>
        <taxon>Leadbettera</taxon>
    </lineage>
</organism>
<evidence type="ECO:0000313" key="1">
    <source>
        <dbReference type="EMBL" id="AEF82270.1"/>
    </source>
</evidence>
<dbReference type="EMBL" id="CP001841">
    <property type="protein sequence ID" value="AEF82270.1"/>
    <property type="molecule type" value="Genomic_DNA"/>
</dbReference>
<dbReference type="HOGENOM" id="CLU_2653406_0_0_12"/>
<dbReference type="RefSeq" id="WP_015709780.1">
    <property type="nucleotide sequence ID" value="NC_015577.1"/>
</dbReference>
<evidence type="ECO:0000313" key="2">
    <source>
        <dbReference type="Proteomes" id="UP000009222"/>
    </source>
</evidence>
<dbReference type="AlphaFoldDB" id="F5Y833"/>
<sequence length="76" mass="8236">MARMTDEEADALDELLTKTTPKLTNIPGVFAQQRNLLDSLDPVAANYILTIAETAHQTPAQIIGEMVRERIAAAGT</sequence>
<dbReference type="OrthoDB" id="9917355at2"/>
<protein>
    <submittedName>
        <fullName evidence="1">Uncharacterized protein</fullName>
    </submittedName>
</protein>
<name>F5Y833_LEAAZ</name>
<dbReference type="KEGG" id="taz:TREAZ_2272"/>
<proteinExistence type="predicted"/>
<gene>
    <name evidence="1" type="ordered locus">TREAZ_2272</name>
</gene>
<reference evidence="2" key="1">
    <citation type="submission" date="2009-12" db="EMBL/GenBank/DDBJ databases">
        <title>Complete sequence of Treponema azotonutricium strain ZAS-9.</title>
        <authorList>
            <person name="Tetu S.G."/>
            <person name="Matson E."/>
            <person name="Ren Q."/>
            <person name="Seshadri R."/>
            <person name="Elbourne L."/>
            <person name="Hassan K.A."/>
            <person name="Durkin A."/>
            <person name="Radune D."/>
            <person name="Mohamoud Y."/>
            <person name="Shay R."/>
            <person name="Jin S."/>
            <person name="Zhang X."/>
            <person name="Lucey K."/>
            <person name="Ballor N.R."/>
            <person name="Ottesen E."/>
            <person name="Rosenthal R."/>
            <person name="Allen A."/>
            <person name="Leadbetter J.R."/>
            <person name="Paulsen I.T."/>
        </authorList>
    </citation>
    <scope>NUCLEOTIDE SEQUENCE [LARGE SCALE GENOMIC DNA]</scope>
    <source>
        <strain evidence="2">ATCC BAA-888 / DSM 13862 / ZAS-9</strain>
    </source>
</reference>
<reference evidence="1 2" key="2">
    <citation type="journal article" date="2011" name="ISME J.">
        <title>RNA-seq reveals cooperative metabolic interactions between two termite-gut spirochete species in co-culture.</title>
        <authorList>
            <person name="Rosenthal A.Z."/>
            <person name="Matson E.G."/>
            <person name="Eldar A."/>
            <person name="Leadbetter J.R."/>
        </authorList>
    </citation>
    <scope>NUCLEOTIDE SEQUENCE [LARGE SCALE GENOMIC DNA]</scope>
    <source>
        <strain evidence="2">ATCC BAA-888 / DSM 13862 / ZAS-9</strain>
    </source>
</reference>
<dbReference type="eggNOG" id="ENOG5031E1P">
    <property type="taxonomic scope" value="Bacteria"/>
</dbReference>
<dbReference type="Proteomes" id="UP000009222">
    <property type="component" value="Chromosome"/>
</dbReference>
<accession>F5Y833</accession>
<keyword evidence="2" id="KW-1185">Reference proteome</keyword>